<feature type="region of interest" description="Disordered" evidence="1">
    <location>
        <begin position="1"/>
        <end position="59"/>
    </location>
</feature>
<gene>
    <name evidence="2" type="ORF">GCM10012287_36360</name>
</gene>
<proteinExistence type="predicted"/>
<evidence type="ECO:0000313" key="3">
    <source>
        <dbReference type="Proteomes" id="UP000631535"/>
    </source>
</evidence>
<evidence type="ECO:0000256" key="1">
    <source>
        <dbReference type="SAM" id="MobiDB-lite"/>
    </source>
</evidence>
<accession>A0ABQ2MGX5</accession>
<comment type="caution">
    <text evidence="2">The sequence shown here is derived from an EMBL/GenBank/DDBJ whole genome shotgun (WGS) entry which is preliminary data.</text>
</comment>
<name>A0ABQ2MGX5_9ACTN</name>
<organism evidence="2 3">
    <name type="scientific">Streptomyces daqingensis</name>
    <dbReference type="NCBI Taxonomy" id="1472640"/>
    <lineage>
        <taxon>Bacteria</taxon>
        <taxon>Bacillati</taxon>
        <taxon>Actinomycetota</taxon>
        <taxon>Actinomycetes</taxon>
        <taxon>Kitasatosporales</taxon>
        <taxon>Streptomycetaceae</taxon>
        <taxon>Streptomyces</taxon>
    </lineage>
</organism>
<sequence>MSTRPHRAGSAASVAFPRTPTTPGAQSRTPDRRPARDRTARNGPARNRPAPNRTAEEPT</sequence>
<dbReference type="EMBL" id="BMMP01000011">
    <property type="protein sequence ID" value="GGO52315.1"/>
    <property type="molecule type" value="Genomic_DNA"/>
</dbReference>
<evidence type="ECO:0000313" key="2">
    <source>
        <dbReference type="EMBL" id="GGO52315.1"/>
    </source>
</evidence>
<protein>
    <submittedName>
        <fullName evidence="2">Uncharacterized protein</fullName>
    </submittedName>
</protein>
<reference evidence="3" key="1">
    <citation type="journal article" date="2019" name="Int. J. Syst. Evol. Microbiol.">
        <title>The Global Catalogue of Microorganisms (GCM) 10K type strain sequencing project: providing services to taxonomists for standard genome sequencing and annotation.</title>
        <authorList>
            <consortium name="The Broad Institute Genomics Platform"/>
            <consortium name="The Broad Institute Genome Sequencing Center for Infectious Disease"/>
            <person name="Wu L."/>
            <person name="Ma J."/>
        </authorList>
    </citation>
    <scope>NUCLEOTIDE SEQUENCE [LARGE SCALE GENOMIC DNA]</scope>
    <source>
        <strain evidence="3">CGMCC 4.7178</strain>
    </source>
</reference>
<dbReference type="Proteomes" id="UP000631535">
    <property type="component" value="Unassembled WGS sequence"/>
</dbReference>
<keyword evidence="3" id="KW-1185">Reference proteome</keyword>
<feature type="compositionally biased region" description="Basic and acidic residues" evidence="1">
    <location>
        <begin position="29"/>
        <end position="40"/>
    </location>
</feature>